<feature type="DNA-binding region" description="H-T-H motif" evidence="5">
    <location>
        <begin position="30"/>
        <end position="49"/>
    </location>
</feature>
<dbReference type="Proteomes" id="UP000249163">
    <property type="component" value="Chromosome"/>
</dbReference>
<dbReference type="AlphaFoldDB" id="A0AAD0KMZ5"/>
<dbReference type="PRINTS" id="PR00455">
    <property type="entry name" value="HTHTETR"/>
</dbReference>
<evidence type="ECO:0000256" key="4">
    <source>
        <dbReference type="ARBA" id="ARBA00023163"/>
    </source>
</evidence>
<dbReference type="GO" id="GO:0000976">
    <property type="term" value="F:transcription cis-regulatory region binding"/>
    <property type="evidence" value="ECO:0007669"/>
    <property type="project" value="TreeGrafter"/>
</dbReference>
<evidence type="ECO:0000313" key="7">
    <source>
        <dbReference type="EMBL" id="AWV34313.1"/>
    </source>
</evidence>
<accession>A0AAD0KMZ5</accession>
<dbReference type="RefSeq" id="WP_111504543.1">
    <property type="nucleotide sequence ID" value="NZ_CP021965.1"/>
</dbReference>
<dbReference type="PANTHER" id="PTHR30055:SF151">
    <property type="entry name" value="TRANSCRIPTIONAL REGULATORY PROTEIN"/>
    <property type="match status" value="1"/>
</dbReference>
<dbReference type="SUPFAM" id="SSF48498">
    <property type="entry name" value="Tetracyclin repressor-like, C-terminal domain"/>
    <property type="match status" value="1"/>
</dbReference>
<keyword evidence="2" id="KW-0805">Transcription regulation</keyword>
<dbReference type="InterPro" id="IPR009057">
    <property type="entry name" value="Homeodomain-like_sf"/>
</dbReference>
<dbReference type="Pfam" id="PF02909">
    <property type="entry name" value="TetR_C_1"/>
    <property type="match status" value="1"/>
</dbReference>
<evidence type="ECO:0000256" key="3">
    <source>
        <dbReference type="ARBA" id="ARBA00023125"/>
    </source>
</evidence>
<dbReference type="InterPro" id="IPR001647">
    <property type="entry name" value="HTH_TetR"/>
</dbReference>
<protein>
    <submittedName>
        <fullName evidence="7">TetR family transcriptional regulator</fullName>
    </submittedName>
</protein>
<evidence type="ECO:0000259" key="6">
    <source>
        <dbReference type="PROSITE" id="PS50977"/>
    </source>
</evidence>
<sequence length="232" mass="26809">MRIKNLQITEQDIIKASWELLDDIGIEAFSMRKLAELLKIQAASLYWHFKSKQSIFQTLANEVAKEALETANLEGAWQEQLFNFVDRIRGVLHKYPCSAQLMMRTLPSEPNYLSLLNTLLQIVDHLPLSDSDKFSLIACVLNYVISFELDKYEQDRIDLAMKNEPNGDARVVFKQSLEHLSGDGPNVIKRMYENNIFNEIGSDKMFYTGLKIMVSGIEQLANERQEREEQEE</sequence>
<evidence type="ECO:0000256" key="5">
    <source>
        <dbReference type="PROSITE-ProRule" id="PRU00335"/>
    </source>
</evidence>
<dbReference type="Gene3D" id="1.10.357.10">
    <property type="entry name" value="Tetracycline Repressor, domain 2"/>
    <property type="match status" value="1"/>
</dbReference>
<keyword evidence="1" id="KW-0678">Repressor</keyword>
<dbReference type="Gene3D" id="1.10.10.60">
    <property type="entry name" value="Homeodomain-like"/>
    <property type="match status" value="1"/>
</dbReference>
<evidence type="ECO:0000313" key="8">
    <source>
        <dbReference type="Proteomes" id="UP000249163"/>
    </source>
</evidence>
<dbReference type="PRINTS" id="PR00400">
    <property type="entry name" value="TETREPRESSOR"/>
</dbReference>
<dbReference type="EMBL" id="CP021965">
    <property type="protein sequence ID" value="AWV34313.1"/>
    <property type="molecule type" value="Genomic_DNA"/>
</dbReference>
<dbReference type="InterPro" id="IPR004111">
    <property type="entry name" value="Repressor_TetR_C"/>
</dbReference>
<dbReference type="InterPro" id="IPR023772">
    <property type="entry name" value="DNA-bd_HTH_TetR-type_CS"/>
</dbReference>
<keyword evidence="3 5" id="KW-0238">DNA-binding</keyword>
<dbReference type="GO" id="GO:0046677">
    <property type="term" value="P:response to antibiotic"/>
    <property type="evidence" value="ECO:0007669"/>
    <property type="project" value="InterPro"/>
</dbReference>
<evidence type="ECO:0000256" key="1">
    <source>
        <dbReference type="ARBA" id="ARBA00022491"/>
    </source>
</evidence>
<dbReference type="GO" id="GO:0003700">
    <property type="term" value="F:DNA-binding transcription factor activity"/>
    <property type="evidence" value="ECO:0007669"/>
    <property type="project" value="TreeGrafter"/>
</dbReference>
<dbReference type="InterPro" id="IPR050109">
    <property type="entry name" value="HTH-type_TetR-like_transc_reg"/>
</dbReference>
<proteinExistence type="predicted"/>
<feature type="domain" description="HTH tetR-type" evidence="6">
    <location>
        <begin position="7"/>
        <end position="67"/>
    </location>
</feature>
<dbReference type="InterPro" id="IPR036271">
    <property type="entry name" value="Tet_transcr_reg_TetR-rel_C_sf"/>
</dbReference>
<reference evidence="7 8" key="1">
    <citation type="submission" date="2017-06" db="EMBL/GenBank/DDBJ databases">
        <title>Complete genome sequence of Paenibacillus odorifer CBA7130.</title>
        <authorList>
            <person name="Nam Y.-D."/>
            <person name="Kang J."/>
            <person name="Chung W.-H."/>
        </authorList>
    </citation>
    <scope>NUCLEOTIDE SEQUENCE [LARGE SCALE GENOMIC DNA]</scope>
    <source>
        <strain evidence="7 8">CBA7130</strain>
    </source>
</reference>
<gene>
    <name evidence="7" type="ORF">CD191_17790</name>
</gene>
<dbReference type="PANTHER" id="PTHR30055">
    <property type="entry name" value="HTH-TYPE TRANSCRIPTIONAL REGULATOR RUTR"/>
    <property type="match status" value="1"/>
</dbReference>
<evidence type="ECO:0000256" key="2">
    <source>
        <dbReference type="ARBA" id="ARBA00023015"/>
    </source>
</evidence>
<dbReference type="InterPro" id="IPR003012">
    <property type="entry name" value="Tet_transcr_reg_TetR"/>
</dbReference>
<keyword evidence="4" id="KW-0804">Transcription</keyword>
<dbReference type="SUPFAM" id="SSF46689">
    <property type="entry name" value="Homeodomain-like"/>
    <property type="match status" value="1"/>
</dbReference>
<dbReference type="GO" id="GO:0045892">
    <property type="term" value="P:negative regulation of DNA-templated transcription"/>
    <property type="evidence" value="ECO:0007669"/>
    <property type="project" value="InterPro"/>
</dbReference>
<dbReference type="PROSITE" id="PS01081">
    <property type="entry name" value="HTH_TETR_1"/>
    <property type="match status" value="1"/>
</dbReference>
<dbReference type="PROSITE" id="PS50977">
    <property type="entry name" value="HTH_TETR_2"/>
    <property type="match status" value="1"/>
</dbReference>
<name>A0AAD0KMZ5_9BACL</name>
<dbReference type="Pfam" id="PF00440">
    <property type="entry name" value="TetR_N"/>
    <property type="match status" value="1"/>
</dbReference>
<organism evidence="7 8">
    <name type="scientific">Paenibacillus odorifer</name>
    <dbReference type="NCBI Taxonomy" id="189426"/>
    <lineage>
        <taxon>Bacteria</taxon>
        <taxon>Bacillati</taxon>
        <taxon>Bacillota</taxon>
        <taxon>Bacilli</taxon>
        <taxon>Bacillales</taxon>
        <taxon>Paenibacillaceae</taxon>
        <taxon>Paenibacillus</taxon>
    </lineage>
</organism>